<keyword evidence="2" id="KW-1185">Reference proteome</keyword>
<evidence type="ECO:0000313" key="2">
    <source>
        <dbReference type="Proteomes" id="UP001230156"/>
    </source>
</evidence>
<dbReference type="EMBL" id="JAUYVI010000006">
    <property type="protein sequence ID" value="MDQ7249834.1"/>
    <property type="molecule type" value="Genomic_DNA"/>
</dbReference>
<dbReference type="Pfam" id="PF12570">
    <property type="entry name" value="DUF3750"/>
    <property type="match status" value="1"/>
</dbReference>
<sequence length="253" mass="27806">MRRVLTILFWFFLIGFALPIGISAALYYGGAEAKADWRTADRSSAGLLEEPLLHSDAVVRIYAARTVRWRGVFAVHCWLVYKPRGASAYTRYDYTAWTELPVRMNGYAPDGRWFGRAPETLYALDGAAAERLIPKVEDAIRAYPLREAGDYHAWPGPNSNTFIQAILDAVPEIDATLPALAIGKDFPYDGRWLRPTADGAGFRLSFAGYAGVTLGWREGLAIDLAGAGLRLDIRRPAIELPGLGRFGLPASSA</sequence>
<evidence type="ECO:0000313" key="1">
    <source>
        <dbReference type="EMBL" id="MDQ7249834.1"/>
    </source>
</evidence>
<gene>
    <name evidence="1" type="ORF">Q8A70_19250</name>
</gene>
<protein>
    <submittedName>
        <fullName evidence="1">DUF3750 domain-containing protein</fullName>
    </submittedName>
</protein>
<proteinExistence type="predicted"/>
<reference evidence="2" key="1">
    <citation type="submission" date="2023-08" db="EMBL/GenBank/DDBJ databases">
        <title>Rhodospirillaceae gen. nov., a novel taxon isolated from the Yangtze River Yuezi River estuary sludge.</title>
        <authorList>
            <person name="Ruan L."/>
        </authorList>
    </citation>
    <scope>NUCLEOTIDE SEQUENCE [LARGE SCALE GENOMIC DNA]</scope>
    <source>
        <strain evidence="2">R-7</strain>
    </source>
</reference>
<organism evidence="1 2">
    <name type="scientific">Dongia sedimenti</name>
    <dbReference type="NCBI Taxonomy" id="3064282"/>
    <lineage>
        <taxon>Bacteria</taxon>
        <taxon>Pseudomonadati</taxon>
        <taxon>Pseudomonadota</taxon>
        <taxon>Alphaproteobacteria</taxon>
        <taxon>Rhodospirillales</taxon>
        <taxon>Dongiaceae</taxon>
        <taxon>Dongia</taxon>
    </lineage>
</organism>
<comment type="caution">
    <text evidence="1">The sequence shown here is derived from an EMBL/GenBank/DDBJ whole genome shotgun (WGS) entry which is preliminary data.</text>
</comment>
<accession>A0ABU0YQ31</accession>
<dbReference type="Proteomes" id="UP001230156">
    <property type="component" value="Unassembled WGS sequence"/>
</dbReference>
<name>A0ABU0YQ31_9PROT</name>
<dbReference type="RefSeq" id="WP_379958286.1">
    <property type="nucleotide sequence ID" value="NZ_JAUYVI010000006.1"/>
</dbReference>
<dbReference type="InterPro" id="IPR022224">
    <property type="entry name" value="DUF3750"/>
</dbReference>